<keyword evidence="1" id="KW-1133">Transmembrane helix</keyword>
<evidence type="ECO:0008006" key="4">
    <source>
        <dbReference type="Google" id="ProtNLM"/>
    </source>
</evidence>
<reference evidence="2 3" key="1">
    <citation type="submission" date="2018-04" db="EMBL/GenBank/DDBJ databases">
        <title>Novel Campyloabacter and Helicobacter Species and Strains.</title>
        <authorList>
            <person name="Mannion A.J."/>
            <person name="Shen Z."/>
            <person name="Fox J.G."/>
        </authorList>
    </citation>
    <scope>NUCLEOTIDE SEQUENCE [LARGE SCALE GENOMIC DNA]</scope>
    <source>
        <strain evidence="2 3">MIT 98-6070</strain>
    </source>
</reference>
<evidence type="ECO:0000256" key="1">
    <source>
        <dbReference type="SAM" id="Phobius"/>
    </source>
</evidence>
<accession>A0A3D8I3L6</accession>
<sequence length="108" mass="12411">MFASIKSKMLFLALGIVVVFAVIFISFYINNAKSIEAVSVENELILREQNKSRIKDMSLQMAHTLGELLKGVSSEEKQIEIIKKMVDDFRFEADKSGYFYIFEDHLPL</sequence>
<comment type="caution">
    <text evidence="2">The sequence shown here is derived from an EMBL/GenBank/DDBJ whole genome shotgun (WGS) entry which is preliminary data.</text>
</comment>
<evidence type="ECO:0000313" key="2">
    <source>
        <dbReference type="EMBL" id="RDU59334.1"/>
    </source>
</evidence>
<proteinExistence type="predicted"/>
<dbReference type="EMBL" id="NXLR01000014">
    <property type="protein sequence ID" value="RDU59334.1"/>
    <property type="molecule type" value="Genomic_DNA"/>
</dbReference>
<keyword evidence="1" id="KW-0812">Transmembrane</keyword>
<organism evidence="2 3">
    <name type="scientific">Helicobacter marmotae</name>
    <dbReference type="NCBI Taxonomy" id="152490"/>
    <lineage>
        <taxon>Bacteria</taxon>
        <taxon>Pseudomonadati</taxon>
        <taxon>Campylobacterota</taxon>
        <taxon>Epsilonproteobacteria</taxon>
        <taxon>Campylobacterales</taxon>
        <taxon>Helicobacteraceae</taxon>
        <taxon>Helicobacter</taxon>
    </lineage>
</organism>
<evidence type="ECO:0000313" key="3">
    <source>
        <dbReference type="Proteomes" id="UP000256599"/>
    </source>
</evidence>
<dbReference type="AlphaFoldDB" id="A0A3D8I3L6"/>
<name>A0A3D8I3L6_9HELI</name>
<keyword evidence="3" id="KW-1185">Reference proteome</keyword>
<dbReference type="OrthoDB" id="5348717at2"/>
<gene>
    <name evidence="2" type="ORF">CQA63_07320</name>
</gene>
<protein>
    <recommendedName>
        <fullName evidence="4">Chemotaxis protein</fullName>
    </recommendedName>
</protein>
<dbReference type="Proteomes" id="UP000256599">
    <property type="component" value="Unassembled WGS sequence"/>
</dbReference>
<keyword evidence="1" id="KW-0472">Membrane</keyword>
<feature type="transmembrane region" description="Helical" evidence="1">
    <location>
        <begin position="9"/>
        <end position="29"/>
    </location>
</feature>
<dbReference type="RefSeq" id="WP_104700578.1">
    <property type="nucleotide sequence ID" value="NZ_FZPP01000038.1"/>
</dbReference>